<dbReference type="SUPFAM" id="SSF102114">
    <property type="entry name" value="Radical SAM enzymes"/>
    <property type="match status" value="1"/>
</dbReference>
<organism evidence="17 18">
    <name type="scientific">Silvimonas amylolytica</name>
    <dbReference type="NCBI Taxonomy" id="449663"/>
    <lineage>
        <taxon>Bacteria</taxon>
        <taxon>Pseudomonadati</taxon>
        <taxon>Pseudomonadota</taxon>
        <taxon>Betaproteobacteria</taxon>
        <taxon>Neisseriales</taxon>
        <taxon>Chitinibacteraceae</taxon>
        <taxon>Silvimonas</taxon>
    </lineage>
</organism>
<sequence>MHTAAFIQQVEFDRPLVERYDGQGPRYTSYPTADRFGPLGAAAYTATLRQSRVGEMDRPASLYFHLPFCNTVCYYCACNKIITKNESRAVEYVEYLKKEIRLLANILPYTLKVGQIHFGGGTPTFLPEEQLADLIYEINRNFHILPNGEYSIEIDPRKLQPSKISLLAEAGFNRMSVGVQDFDERVQRAVNRVQSEAQTRLVIDTARSLGFRSVSIDLIYGLPLQSAESVLRTIDRVLAIRPDRLALYNYAHLPERFKTQRQIDASALPSASEKLDILQSSIERLTEAGYIYIGMDHFALPDDDLAVAQRRGTLQRNFQGYSTWAESDLLAFGVSGIGKVGAGYFQNAKDIDQYYAMLDQDELPIVRGYALNRDDLLRRSVIQGLMCRFNLDFAQVETAWLVDFKSYFAPELAVLDAMMRDDLLIISAEGIEVTPKGRMLIRSIAMVFDRHLREKTTAARYSRLV</sequence>
<keyword evidence="9 15" id="KW-0560">Oxidoreductase</keyword>
<proteinExistence type="inferred from homology"/>
<dbReference type="RefSeq" id="WP_188687559.1">
    <property type="nucleotide sequence ID" value="NZ_BMLY01000001.1"/>
</dbReference>
<evidence type="ECO:0000256" key="12">
    <source>
        <dbReference type="ARBA" id="ARBA00023244"/>
    </source>
</evidence>
<comment type="catalytic activity">
    <reaction evidence="14 15">
        <text>coproporphyrinogen III + 2 S-adenosyl-L-methionine = protoporphyrinogen IX + 2 5'-deoxyadenosine + 2 L-methionine + 2 CO2</text>
        <dbReference type="Rhea" id="RHEA:15425"/>
        <dbReference type="ChEBI" id="CHEBI:16526"/>
        <dbReference type="ChEBI" id="CHEBI:17319"/>
        <dbReference type="ChEBI" id="CHEBI:57307"/>
        <dbReference type="ChEBI" id="CHEBI:57309"/>
        <dbReference type="ChEBI" id="CHEBI:57844"/>
        <dbReference type="ChEBI" id="CHEBI:59789"/>
        <dbReference type="EC" id="1.3.98.3"/>
    </reaction>
</comment>
<evidence type="ECO:0000256" key="7">
    <source>
        <dbReference type="ARBA" id="ARBA00022691"/>
    </source>
</evidence>
<evidence type="ECO:0000256" key="2">
    <source>
        <dbReference type="ARBA" id="ARBA00004785"/>
    </source>
</evidence>
<feature type="domain" description="Radical SAM core" evidence="16">
    <location>
        <begin position="54"/>
        <end position="288"/>
    </location>
</feature>
<dbReference type="InterPro" id="IPR004558">
    <property type="entry name" value="Coprogen_oxidase_HemN"/>
</dbReference>
<dbReference type="PANTHER" id="PTHR13932:SF6">
    <property type="entry name" value="OXYGEN-INDEPENDENT COPROPORPHYRINOGEN III OXIDASE"/>
    <property type="match status" value="1"/>
</dbReference>
<comment type="caution">
    <text evidence="17">The sequence shown here is derived from an EMBL/GenBank/DDBJ whole genome shotgun (WGS) entry which is preliminary data.</text>
</comment>
<evidence type="ECO:0000313" key="18">
    <source>
        <dbReference type="Proteomes" id="UP000621859"/>
    </source>
</evidence>
<evidence type="ECO:0000256" key="3">
    <source>
        <dbReference type="ARBA" id="ARBA00005493"/>
    </source>
</evidence>
<keyword evidence="11 15" id="KW-0411">Iron-sulfur</keyword>
<evidence type="ECO:0000256" key="13">
    <source>
        <dbReference type="ARBA" id="ARBA00024295"/>
    </source>
</evidence>
<keyword evidence="5 15" id="KW-0004">4Fe-4S</keyword>
<keyword evidence="6 15" id="KW-0963">Cytoplasm</keyword>
<evidence type="ECO:0000256" key="1">
    <source>
        <dbReference type="ARBA" id="ARBA00004496"/>
    </source>
</evidence>
<protein>
    <recommendedName>
        <fullName evidence="15">Coproporphyrinogen-III oxidase</fullName>
        <ecNumber evidence="15">1.3.98.3</ecNumber>
    </recommendedName>
</protein>
<keyword evidence="7 15" id="KW-0949">S-adenosyl-L-methionine</keyword>
<accession>A0ABQ2PG57</accession>
<dbReference type="NCBIfam" id="TIGR00538">
    <property type="entry name" value="hemN"/>
    <property type="match status" value="1"/>
</dbReference>
<comment type="similarity">
    <text evidence="3 15">Belongs to the anaerobic coproporphyrinogen-III oxidase family.</text>
</comment>
<dbReference type="Pfam" id="PF06969">
    <property type="entry name" value="HemN_C"/>
    <property type="match status" value="1"/>
</dbReference>
<evidence type="ECO:0000256" key="5">
    <source>
        <dbReference type="ARBA" id="ARBA00022485"/>
    </source>
</evidence>
<keyword evidence="12 15" id="KW-0627">Porphyrin biosynthesis</keyword>
<dbReference type="InterPro" id="IPR023404">
    <property type="entry name" value="rSAM_horseshoe"/>
</dbReference>
<keyword evidence="18" id="KW-1185">Reference proteome</keyword>
<comment type="function">
    <text evidence="13">Involved in the heme biosynthesis. Catalyzes the anaerobic oxidative decarboxylation of propionate groups of rings A and B of coproporphyrinogen III to yield the vinyl groups in protoporphyrinogen IX.</text>
</comment>
<comment type="subcellular location">
    <subcellularLocation>
        <location evidence="1 15">Cytoplasm</location>
    </subcellularLocation>
</comment>
<evidence type="ECO:0000259" key="16">
    <source>
        <dbReference type="PROSITE" id="PS51918"/>
    </source>
</evidence>
<dbReference type="SFLD" id="SFLDS00029">
    <property type="entry name" value="Radical_SAM"/>
    <property type="match status" value="1"/>
</dbReference>
<reference evidence="18" key="1">
    <citation type="journal article" date="2019" name="Int. J. Syst. Evol. Microbiol.">
        <title>The Global Catalogue of Microorganisms (GCM) 10K type strain sequencing project: providing services to taxonomists for standard genome sequencing and annotation.</title>
        <authorList>
            <consortium name="The Broad Institute Genomics Platform"/>
            <consortium name="The Broad Institute Genome Sequencing Center for Infectious Disease"/>
            <person name="Wu L."/>
            <person name="Ma J."/>
        </authorList>
    </citation>
    <scope>NUCLEOTIDE SEQUENCE [LARGE SCALE GENOMIC DNA]</scope>
    <source>
        <strain evidence="18">CGMCC 1.8860</strain>
    </source>
</reference>
<dbReference type="PANTHER" id="PTHR13932">
    <property type="entry name" value="COPROPORPHYRINIGEN III OXIDASE"/>
    <property type="match status" value="1"/>
</dbReference>
<evidence type="ECO:0000313" key="17">
    <source>
        <dbReference type="EMBL" id="GGP24219.1"/>
    </source>
</evidence>
<dbReference type="SFLD" id="SFLDG01065">
    <property type="entry name" value="anaerobic_coproporphyrinogen-I"/>
    <property type="match status" value="1"/>
</dbReference>
<evidence type="ECO:0000256" key="10">
    <source>
        <dbReference type="ARBA" id="ARBA00023004"/>
    </source>
</evidence>
<evidence type="ECO:0000256" key="11">
    <source>
        <dbReference type="ARBA" id="ARBA00023014"/>
    </source>
</evidence>
<dbReference type="CDD" id="cd01335">
    <property type="entry name" value="Radical_SAM"/>
    <property type="match status" value="1"/>
</dbReference>
<dbReference type="Gene3D" id="1.10.10.920">
    <property type="match status" value="1"/>
</dbReference>
<keyword evidence="10 15" id="KW-0408">Iron</keyword>
<dbReference type="EMBL" id="BMLY01000001">
    <property type="protein sequence ID" value="GGP24219.1"/>
    <property type="molecule type" value="Genomic_DNA"/>
</dbReference>
<dbReference type="EC" id="1.3.98.3" evidence="15"/>
<evidence type="ECO:0000256" key="4">
    <source>
        <dbReference type="ARBA" id="ARBA00011245"/>
    </source>
</evidence>
<comment type="pathway">
    <text evidence="2 15">Porphyrin-containing compound metabolism; protoporphyrin-IX biosynthesis; protoporphyrinogen-IX from coproporphyrinogen-III (AdoMet route): step 1/1.</text>
</comment>
<evidence type="ECO:0000256" key="15">
    <source>
        <dbReference type="PIRNR" id="PIRNR000167"/>
    </source>
</evidence>
<dbReference type="InterPro" id="IPR034505">
    <property type="entry name" value="Coproporphyrinogen-III_oxidase"/>
</dbReference>
<name>A0ABQ2PG57_9NEIS</name>
<dbReference type="PIRSF" id="PIRSF000167">
    <property type="entry name" value="HemN"/>
    <property type="match status" value="1"/>
</dbReference>
<dbReference type="InterPro" id="IPR058240">
    <property type="entry name" value="rSAM_sf"/>
</dbReference>
<dbReference type="Gene3D" id="3.80.30.20">
    <property type="entry name" value="tm_1862 like domain"/>
    <property type="match status" value="1"/>
</dbReference>
<keyword evidence="8 15" id="KW-0479">Metal-binding</keyword>
<dbReference type="InterPro" id="IPR006638">
    <property type="entry name" value="Elp3/MiaA/NifB-like_rSAM"/>
</dbReference>
<dbReference type="Pfam" id="PF04055">
    <property type="entry name" value="Radical_SAM"/>
    <property type="match status" value="1"/>
</dbReference>
<evidence type="ECO:0000256" key="8">
    <source>
        <dbReference type="ARBA" id="ARBA00022723"/>
    </source>
</evidence>
<evidence type="ECO:0000256" key="14">
    <source>
        <dbReference type="ARBA" id="ARBA00048321"/>
    </source>
</evidence>
<dbReference type="PROSITE" id="PS51918">
    <property type="entry name" value="RADICAL_SAM"/>
    <property type="match status" value="1"/>
</dbReference>
<dbReference type="Proteomes" id="UP000621859">
    <property type="component" value="Unassembled WGS sequence"/>
</dbReference>
<comment type="cofactor">
    <cofactor evidence="15">
        <name>[4Fe-4S] cluster</name>
        <dbReference type="ChEBI" id="CHEBI:49883"/>
    </cofactor>
    <text evidence="15">Binds 1 [4Fe-4S] cluster. The cluster is coordinated with 3 cysteines and an exchangeable S-adenosyl-L-methionine.</text>
</comment>
<evidence type="ECO:0000256" key="9">
    <source>
        <dbReference type="ARBA" id="ARBA00023002"/>
    </source>
</evidence>
<dbReference type="SMART" id="SM00729">
    <property type="entry name" value="Elp3"/>
    <property type="match status" value="1"/>
</dbReference>
<evidence type="ECO:0000256" key="6">
    <source>
        <dbReference type="ARBA" id="ARBA00022490"/>
    </source>
</evidence>
<comment type="subunit">
    <text evidence="4">Monomer.</text>
</comment>
<dbReference type="InterPro" id="IPR007197">
    <property type="entry name" value="rSAM"/>
</dbReference>
<dbReference type="SFLD" id="SFLDG01082">
    <property type="entry name" value="B12-binding_domain_containing"/>
    <property type="match status" value="1"/>
</dbReference>
<dbReference type="InterPro" id="IPR010723">
    <property type="entry name" value="HemN_C"/>
</dbReference>
<gene>
    <name evidence="17" type="ORF">GCM10010971_00380</name>
</gene>